<gene>
    <name evidence="1" type="ORF">CEXT_592691</name>
</gene>
<protein>
    <recommendedName>
        <fullName evidence="3">Ribosomal protein S14</fullName>
    </recommendedName>
</protein>
<dbReference type="AlphaFoldDB" id="A0AAV4Y726"/>
<reference evidence="1 2" key="1">
    <citation type="submission" date="2021-06" db="EMBL/GenBank/DDBJ databases">
        <title>Caerostris extrusa draft genome.</title>
        <authorList>
            <person name="Kono N."/>
            <person name="Arakawa K."/>
        </authorList>
    </citation>
    <scope>NUCLEOTIDE SEQUENCE [LARGE SCALE GENOMIC DNA]</scope>
</reference>
<sequence length="84" mass="9688">MSRSIEDFLKFDGKNFCRMLSHWEQSKIKCFLSSSGSTQSQFATLPKICFGTPTVRRPFALKSIGRNAIKEKERKKKKNHSFAD</sequence>
<dbReference type="Proteomes" id="UP001054945">
    <property type="component" value="Unassembled WGS sequence"/>
</dbReference>
<comment type="caution">
    <text evidence="1">The sequence shown here is derived from an EMBL/GenBank/DDBJ whole genome shotgun (WGS) entry which is preliminary data.</text>
</comment>
<dbReference type="EMBL" id="BPLR01018898">
    <property type="protein sequence ID" value="GIZ03072.1"/>
    <property type="molecule type" value="Genomic_DNA"/>
</dbReference>
<evidence type="ECO:0000313" key="2">
    <source>
        <dbReference type="Proteomes" id="UP001054945"/>
    </source>
</evidence>
<proteinExistence type="predicted"/>
<name>A0AAV4Y726_CAEEX</name>
<organism evidence="1 2">
    <name type="scientific">Caerostris extrusa</name>
    <name type="common">Bark spider</name>
    <name type="synonym">Caerostris bankana</name>
    <dbReference type="NCBI Taxonomy" id="172846"/>
    <lineage>
        <taxon>Eukaryota</taxon>
        <taxon>Metazoa</taxon>
        <taxon>Ecdysozoa</taxon>
        <taxon>Arthropoda</taxon>
        <taxon>Chelicerata</taxon>
        <taxon>Arachnida</taxon>
        <taxon>Araneae</taxon>
        <taxon>Araneomorphae</taxon>
        <taxon>Entelegynae</taxon>
        <taxon>Araneoidea</taxon>
        <taxon>Araneidae</taxon>
        <taxon>Caerostris</taxon>
    </lineage>
</organism>
<evidence type="ECO:0000313" key="1">
    <source>
        <dbReference type="EMBL" id="GIZ03072.1"/>
    </source>
</evidence>
<accession>A0AAV4Y726</accession>
<keyword evidence="2" id="KW-1185">Reference proteome</keyword>
<evidence type="ECO:0008006" key="3">
    <source>
        <dbReference type="Google" id="ProtNLM"/>
    </source>
</evidence>